<dbReference type="EMBL" id="CAIX01000421">
    <property type="protein sequence ID" value="CCI50220.1"/>
    <property type="molecule type" value="Genomic_DNA"/>
</dbReference>
<dbReference type="InParanoid" id="A0A024GTT3"/>
<proteinExistence type="predicted"/>
<gene>
    <name evidence="1" type="ORF">BN9_118030</name>
</gene>
<organism evidence="1 2">
    <name type="scientific">Albugo candida</name>
    <dbReference type="NCBI Taxonomy" id="65357"/>
    <lineage>
        <taxon>Eukaryota</taxon>
        <taxon>Sar</taxon>
        <taxon>Stramenopiles</taxon>
        <taxon>Oomycota</taxon>
        <taxon>Peronosporomycetes</taxon>
        <taxon>Albuginales</taxon>
        <taxon>Albuginaceae</taxon>
        <taxon>Albugo</taxon>
    </lineage>
</organism>
<evidence type="ECO:0000313" key="1">
    <source>
        <dbReference type="EMBL" id="CCI50220.1"/>
    </source>
</evidence>
<dbReference type="AlphaFoldDB" id="A0A024GTT3"/>
<keyword evidence="2" id="KW-1185">Reference proteome</keyword>
<comment type="caution">
    <text evidence="1">The sequence shown here is derived from an EMBL/GenBank/DDBJ whole genome shotgun (WGS) entry which is preliminary data.</text>
</comment>
<accession>A0A024GTT3</accession>
<reference evidence="1 2" key="1">
    <citation type="submission" date="2012-05" db="EMBL/GenBank/DDBJ databases">
        <title>Recombination and specialization in a pathogen metapopulation.</title>
        <authorList>
            <person name="Gardiner A."/>
            <person name="Kemen E."/>
            <person name="Schultz-Larsen T."/>
            <person name="MacLean D."/>
            <person name="Van Oosterhout C."/>
            <person name="Jones J.D.G."/>
        </authorList>
    </citation>
    <scope>NUCLEOTIDE SEQUENCE [LARGE SCALE GENOMIC DNA]</scope>
    <source>
        <strain evidence="1 2">Ac Nc2</strain>
    </source>
</reference>
<protein>
    <submittedName>
        <fullName evidence="1">Uncharacterized protein</fullName>
    </submittedName>
</protein>
<evidence type="ECO:0000313" key="2">
    <source>
        <dbReference type="Proteomes" id="UP000053237"/>
    </source>
</evidence>
<sequence length="99" mass="10940">MATITIAADQSDGTINYHFICTVGKTIWKKVQLGGMHGLKSLCFCNAQSVTLHTCISDAKYRSICVTHKYSCKLEKSILLPPPPFPAILFVSIHPKHSH</sequence>
<name>A0A024GTT3_9STRA</name>
<dbReference type="Proteomes" id="UP000053237">
    <property type="component" value="Unassembled WGS sequence"/>
</dbReference>